<dbReference type="InterPro" id="IPR020568">
    <property type="entry name" value="Ribosomal_Su5_D2-typ_SF"/>
</dbReference>
<organism evidence="8 9">
    <name type="scientific">Pseudozyma flocculosa PF-1</name>
    <dbReference type="NCBI Taxonomy" id="1277687"/>
    <lineage>
        <taxon>Eukaryota</taxon>
        <taxon>Fungi</taxon>
        <taxon>Dikarya</taxon>
        <taxon>Basidiomycota</taxon>
        <taxon>Ustilaginomycotina</taxon>
        <taxon>Ustilaginomycetes</taxon>
        <taxon>Ustilaginales</taxon>
        <taxon>Ustilaginaceae</taxon>
        <taxon>Pseudozyma</taxon>
    </lineage>
</organism>
<evidence type="ECO:0000256" key="3">
    <source>
        <dbReference type="ARBA" id="ARBA00022552"/>
    </source>
</evidence>
<dbReference type="HOGENOM" id="CLU_063514_2_0_1"/>
<dbReference type="SUPFAM" id="SSF54211">
    <property type="entry name" value="Ribosomal protein S5 domain 2-like"/>
    <property type="match status" value="1"/>
</dbReference>
<dbReference type="RefSeq" id="XP_007881192.1">
    <property type="nucleotide sequence ID" value="XM_007883001.1"/>
</dbReference>
<feature type="region of interest" description="Disordered" evidence="6">
    <location>
        <begin position="1"/>
        <end position="20"/>
    </location>
</feature>
<comment type="similarity">
    <text evidence="2">Belongs to the RNase PH family.</text>
</comment>
<dbReference type="GO" id="GO:0071028">
    <property type="term" value="P:nuclear mRNA surveillance"/>
    <property type="evidence" value="ECO:0007669"/>
    <property type="project" value="TreeGrafter"/>
</dbReference>
<evidence type="ECO:0000313" key="9">
    <source>
        <dbReference type="Proteomes" id="UP000053664"/>
    </source>
</evidence>
<evidence type="ECO:0000256" key="2">
    <source>
        <dbReference type="ARBA" id="ARBA00006678"/>
    </source>
</evidence>
<dbReference type="EMBL" id="KE361642">
    <property type="protein sequence ID" value="EPQ26830.1"/>
    <property type="molecule type" value="Genomic_DNA"/>
</dbReference>
<accession>A0A061H4F0</accession>
<keyword evidence="5" id="KW-0539">Nucleus</keyword>
<dbReference type="GO" id="GO:0006364">
    <property type="term" value="P:rRNA processing"/>
    <property type="evidence" value="ECO:0007669"/>
    <property type="project" value="UniProtKB-KW"/>
</dbReference>
<feature type="compositionally biased region" description="Pro residues" evidence="6">
    <location>
        <begin position="1"/>
        <end position="11"/>
    </location>
</feature>
<dbReference type="GeneID" id="19319555"/>
<dbReference type="InterPro" id="IPR027408">
    <property type="entry name" value="PNPase/RNase_PH_dom_sf"/>
</dbReference>
<feature type="domain" description="Exoribonuclease phosphorolytic" evidence="7">
    <location>
        <begin position="22"/>
        <end position="165"/>
    </location>
</feature>
<keyword evidence="4" id="KW-0271">Exosome</keyword>
<dbReference type="GO" id="GO:0005730">
    <property type="term" value="C:nucleolus"/>
    <property type="evidence" value="ECO:0007669"/>
    <property type="project" value="TreeGrafter"/>
</dbReference>
<dbReference type="KEGG" id="pfp:PFL1_05465"/>
<protein>
    <recommendedName>
        <fullName evidence="7">Exoribonuclease phosphorolytic domain-containing protein</fullName>
    </recommendedName>
</protein>
<keyword evidence="3" id="KW-0698">rRNA processing</keyword>
<dbReference type="GO" id="GO:0000176">
    <property type="term" value="C:nuclear exosome (RNase complex)"/>
    <property type="evidence" value="ECO:0007669"/>
    <property type="project" value="UniProtKB-ARBA"/>
</dbReference>
<evidence type="ECO:0000256" key="6">
    <source>
        <dbReference type="SAM" id="MobiDB-lite"/>
    </source>
</evidence>
<dbReference type="PANTHER" id="PTHR11953">
    <property type="entry name" value="EXOSOME COMPLEX COMPONENT"/>
    <property type="match status" value="1"/>
</dbReference>
<dbReference type="InterPro" id="IPR050080">
    <property type="entry name" value="RNase_PH"/>
</dbReference>
<comment type="subcellular location">
    <subcellularLocation>
        <location evidence="1">Nucleus</location>
    </subcellularLocation>
</comment>
<evidence type="ECO:0000256" key="5">
    <source>
        <dbReference type="ARBA" id="ARBA00023242"/>
    </source>
</evidence>
<dbReference type="PANTHER" id="PTHR11953:SF1">
    <property type="entry name" value="EXOSOME COMPLEX COMPONENT RRP46"/>
    <property type="match status" value="1"/>
</dbReference>
<dbReference type="GO" id="GO:0034475">
    <property type="term" value="P:U4 snRNA 3'-end processing"/>
    <property type="evidence" value="ECO:0007669"/>
    <property type="project" value="TreeGrafter"/>
</dbReference>
<dbReference type="Gene3D" id="3.30.230.70">
    <property type="entry name" value="GHMP Kinase, N-terminal domain"/>
    <property type="match status" value="1"/>
</dbReference>
<dbReference type="InterPro" id="IPR001247">
    <property type="entry name" value="ExoRNase_PH_dom1"/>
</dbReference>
<dbReference type="AlphaFoldDB" id="A0A061H4F0"/>
<evidence type="ECO:0000313" key="8">
    <source>
        <dbReference type="EMBL" id="EPQ26830.1"/>
    </source>
</evidence>
<evidence type="ECO:0000259" key="7">
    <source>
        <dbReference type="Pfam" id="PF01138"/>
    </source>
</evidence>
<dbReference type="OrthoDB" id="27298at2759"/>
<sequence length="341" mass="35428">MDASTTPPPPAASSSRTSPTALRPLRAHIGCLARADGSATFSSGPLEVAASILGPTEVRIRDELTDSATLDIVLHPLSGVAGIPAKSMAASLHTLFASVLLLHHHPRSMIQLVLQTTSSPPAPAITDSAARARNPLLIGPDTPPSPSEKACLINAASLALLDAGIVARGTVAACSCAVLRRDQGTVLRQASGSVLGDAQIRARANEWRTDNGLPHVDDFNDQQDAQQDTIVLLDPTPTELNYALSTHVFAFSFSGFTHDPSTTAQEGSQDGARAGVDAAAAAAADQTTLVSDQIFAESIGIVSLEDRQRAADLCRQAARSTVAFIRGAMAKRVTAQVHAST</sequence>
<gene>
    <name evidence="8" type="ORF">PFL1_05465</name>
</gene>
<dbReference type="eggNOG" id="KOG1069">
    <property type="taxonomic scope" value="Eukaryota"/>
</dbReference>
<reference evidence="8 9" key="1">
    <citation type="journal article" date="2013" name="Plant Cell">
        <title>The transition from a phytopathogenic smut ancestor to an anamorphic biocontrol agent deciphered by comparative whole-genome analysis.</title>
        <authorList>
            <person name="Lefebvre F."/>
            <person name="Joly D.L."/>
            <person name="Labbe C."/>
            <person name="Teichmann B."/>
            <person name="Linning R."/>
            <person name="Belzile F."/>
            <person name="Bakkeren G."/>
            <person name="Belanger R.R."/>
        </authorList>
    </citation>
    <scope>NUCLEOTIDE SEQUENCE [LARGE SCALE GENOMIC DNA]</scope>
    <source>
        <strain evidence="8 9">PF-1</strain>
    </source>
</reference>
<dbReference type="Proteomes" id="UP000053664">
    <property type="component" value="Unassembled WGS sequence"/>
</dbReference>
<name>A0A061H4F0_9BASI</name>
<evidence type="ECO:0000256" key="4">
    <source>
        <dbReference type="ARBA" id="ARBA00022835"/>
    </source>
</evidence>
<dbReference type="GO" id="GO:0016075">
    <property type="term" value="P:rRNA catabolic process"/>
    <property type="evidence" value="ECO:0007669"/>
    <property type="project" value="TreeGrafter"/>
</dbReference>
<dbReference type="GO" id="GO:0071051">
    <property type="term" value="P:poly(A)-dependent snoRNA 3'-end processing"/>
    <property type="evidence" value="ECO:0007669"/>
    <property type="project" value="TreeGrafter"/>
</dbReference>
<dbReference type="GO" id="GO:0003723">
    <property type="term" value="F:RNA binding"/>
    <property type="evidence" value="ECO:0007669"/>
    <property type="project" value="TreeGrafter"/>
</dbReference>
<dbReference type="Pfam" id="PF01138">
    <property type="entry name" value="RNase_PH"/>
    <property type="match status" value="1"/>
</dbReference>
<evidence type="ECO:0000256" key="1">
    <source>
        <dbReference type="ARBA" id="ARBA00004123"/>
    </source>
</evidence>
<proteinExistence type="inferred from homology"/>
<dbReference type="GO" id="GO:0000177">
    <property type="term" value="C:cytoplasmic exosome (RNase complex)"/>
    <property type="evidence" value="ECO:0007669"/>
    <property type="project" value="TreeGrafter"/>
</dbReference>